<feature type="region of interest" description="Disordered" evidence="7">
    <location>
        <begin position="1"/>
        <end position="34"/>
    </location>
</feature>
<dbReference type="NCBIfam" id="NF010372">
    <property type="entry name" value="PRK13798.1"/>
    <property type="match status" value="1"/>
</dbReference>
<dbReference type="SUPFAM" id="SSF158694">
    <property type="entry name" value="UraD-Like"/>
    <property type="match status" value="1"/>
</dbReference>
<evidence type="ECO:0000256" key="1">
    <source>
        <dbReference type="ARBA" id="ARBA00001163"/>
    </source>
</evidence>
<dbReference type="PANTHER" id="PTHR43466">
    <property type="entry name" value="2-OXO-4-HYDROXY-4-CARBOXY-5-UREIDOIMIDAZOLINE DECARBOXYLASE-RELATED"/>
    <property type="match status" value="1"/>
</dbReference>
<dbReference type="Pfam" id="PF09349">
    <property type="entry name" value="OHCU_decarbox"/>
    <property type="match status" value="1"/>
</dbReference>
<feature type="compositionally biased region" description="Basic residues" evidence="7">
    <location>
        <begin position="1"/>
        <end position="13"/>
    </location>
</feature>
<proteinExistence type="predicted"/>
<name>A0A5N6MRZ6_9MICC</name>
<dbReference type="InterPro" id="IPR017595">
    <property type="entry name" value="OHCU_decarboxylase-2"/>
</dbReference>
<evidence type="ECO:0000256" key="5">
    <source>
        <dbReference type="ARBA" id="ARBA00022793"/>
    </source>
</evidence>
<dbReference type="EC" id="4.1.1.97" evidence="3"/>
<organism evidence="9 10">
    <name type="scientific">Arthrobacter yangruifuii</name>
    <dbReference type="NCBI Taxonomy" id="2606616"/>
    <lineage>
        <taxon>Bacteria</taxon>
        <taxon>Bacillati</taxon>
        <taxon>Actinomycetota</taxon>
        <taxon>Actinomycetes</taxon>
        <taxon>Micrococcales</taxon>
        <taxon>Micrococcaceae</taxon>
        <taxon>Arthrobacter</taxon>
    </lineage>
</organism>
<dbReference type="GO" id="GO:0051997">
    <property type="term" value="F:2-oxo-4-hydroxy-4-carboxy-5-ureidoimidazoline decarboxylase activity"/>
    <property type="evidence" value="ECO:0007669"/>
    <property type="project" value="UniProtKB-EC"/>
</dbReference>
<protein>
    <recommendedName>
        <fullName evidence="3">2-oxo-4-hydroxy-4-carboxy-5-ureidoimidazoline decarboxylase</fullName>
        <ecNumber evidence="3">4.1.1.97</ecNumber>
    </recommendedName>
</protein>
<dbReference type="InterPro" id="IPR018020">
    <property type="entry name" value="OHCU_decarboxylase"/>
</dbReference>
<gene>
    <name evidence="9" type="primary">uraD</name>
    <name evidence="9" type="ORF">GD627_02435</name>
</gene>
<sequence>MVKGVQRRRRKSSDRKLTPVPPQDTPPQDTLPEAPDFLTAFNAASRKDAEAMLRPCADIPRWCNEVAAARPFATAGELLSFAELAAPDFTETEIDAALARHPRIGDRPEGSGTEASLSCTEQESVTGLEHVQDRLHAGNRAYEDRFGRVFLIRAAGRSAEDILTVLEERLQHTDTEEIPVIAAQLRDIAILRLEGLLST</sequence>
<keyword evidence="6 9" id="KW-0456">Lyase</keyword>
<keyword evidence="5" id="KW-0210">Decarboxylase</keyword>
<keyword evidence="10" id="KW-1185">Reference proteome</keyword>
<dbReference type="Gene3D" id="1.10.3330.10">
    <property type="entry name" value="Oxo-4-hydroxy-4-carboxy-5-ureidoimidazoline decarboxylase"/>
    <property type="match status" value="1"/>
</dbReference>
<accession>A0A5N6MRZ6</accession>
<evidence type="ECO:0000256" key="7">
    <source>
        <dbReference type="SAM" id="MobiDB-lite"/>
    </source>
</evidence>
<evidence type="ECO:0000259" key="8">
    <source>
        <dbReference type="Pfam" id="PF09349"/>
    </source>
</evidence>
<comment type="caution">
    <text evidence="9">The sequence shown here is derived from an EMBL/GenBank/DDBJ whole genome shotgun (WGS) entry which is preliminary data.</text>
</comment>
<keyword evidence="4" id="KW-0659">Purine metabolism</keyword>
<dbReference type="EMBL" id="VTFX01000001">
    <property type="protein sequence ID" value="KAD4059959.1"/>
    <property type="molecule type" value="Genomic_DNA"/>
</dbReference>
<dbReference type="GO" id="GO:0006144">
    <property type="term" value="P:purine nucleobase metabolic process"/>
    <property type="evidence" value="ECO:0007669"/>
    <property type="project" value="UniProtKB-KW"/>
</dbReference>
<evidence type="ECO:0000256" key="3">
    <source>
        <dbReference type="ARBA" id="ARBA00012257"/>
    </source>
</evidence>
<evidence type="ECO:0000256" key="2">
    <source>
        <dbReference type="ARBA" id="ARBA00004754"/>
    </source>
</evidence>
<dbReference type="Proteomes" id="UP000326852">
    <property type="component" value="Unassembled WGS sequence"/>
</dbReference>
<feature type="domain" description="Oxo-4-hydroxy-4-carboxy-5-ureidoimidazoline decarboxylase" evidence="8">
    <location>
        <begin position="42"/>
        <end position="194"/>
    </location>
</feature>
<reference evidence="9 10" key="1">
    <citation type="submission" date="2019-08" db="EMBL/GenBank/DDBJ databases">
        <title>Arthrobacter sp. nov., isolated from plateau pika and Tibetan wild ass.</title>
        <authorList>
            <person name="Ge Y."/>
        </authorList>
    </citation>
    <scope>NUCLEOTIDE SEQUENCE [LARGE SCALE GENOMIC DNA]</scope>
    <source>
        <strain evidence="9 10">785</strain>
    </source>
</reference>
<evidence type="ECO:0000256" key="6">
    <source>
        <dbReference type="ARBA" id="ARBA00023239"/>
    </source>
</evidence>
<dbReference type="GO" id="GO:0019628">
    <property type="term" value="P:urate catabolic process"/>
    <property type="evidence" value="ECO:0007669"/>
    <property type="project" value="TreeGrafter"/>
</dbReference>
<evidence type="ECO:0000313" key="10">
    <source>
        <dbReference type="Proteomes" id="UP000326852"/>
    </source>
</evidence>
<comment type="pathway">
    <text evidence="2">Purine metabolism; urate degradation; (S)-allantoin from urate: step 3/3.</text>
</comment>
<dbReference type="InterPro" id="IPR036778">
    <property type="entry name" value="OHCU_decarboxylase_sf"/>
</dbReference>
<dbReference type="NCBIfam" id="TIGR03180">
    <property type="entry name" value="UraD_2"/>
    <property type="match status" value="1"/>
</dbReference>
<dbReference type="PANTHER" id="PTHR43466:SF1">
    <property type="entry name" value="2-OXO-4-HYDROXY-4-CARBOXY-5-UREIDOIMIDAZOLINE DECARBOXYLASE-RELATED"/>
    <property type="match status" value="1"/>
</dbReference>
<comment type="catalytic activity">
    <reaction evidence="1">
        <text>5-hydroxy-2-oxo-4-ureido-2,5-dihydro-1H-imidazole-5-carboxylate + H(+) = (S)-allantoin + CO2</text>
        <dbReference type="Rhea" id="RHEA:26301"/>
        <dbReference type="ChEBI" id="CHEBI:15378"/>
        <dbReference type="ChEBI" id="CHEBI:15678"/>
        <dbReference type="ChEBI" id="CHEBI:16526"/>
        <dbReference type="ChEBI" id="CHEBI:58639"/>
        <dbReference type="EC" id="4.1.1.97"/>
    </reaction>
</comment>
<evidence type="ECO:0000256" key="4">
    <source>
        <dbReference type="ARBA" id="ARBA00022631"/>
    </source>
</evidence>
<evidence type="ECO:0000313" key="9">
    <source>
        <dbReference type="EMBL" id="KAD4059959.1"/>
    </source>
</evidence>
<dbReference type="AlphaFoldDB" id="A0A5N6MRZ6"/>